<dbReference type="KEGG" id="faa:HMPREF0389_00208"/>
<dbReference type="Proteomes" id="UP000007468">
    <property type="component" value="Chromosome"/>
</dbReference>
<dbReference type="RefSeq" id="WP_014262096.1">
    <property type="nucleotide sequence ID" value="NC_016630.1"/>
</dbReference>
<evidence type="ECO:0000313" key="2">
    <source>
        <dbReference type="Proteomes" id="UP000007468"/>
    </source>
</evidence>
<dbReference type="SUPFAM" id="SSF47598">
    <property type="entry name" value="Ribbon-helix-helix"/>
    <property type="match status" value="1"/>
</dbReference>
<dbReference type="HOGENOM" id="CLU_198307_1_0_9"/>
<dbReference type="InterPro" id="IPR046257">
    <property type="entry name" value="DUF6290"/>
</dbReference>
<dbReference type="STRING" id="546269.HMPREF0389_00208"/>
<organism evidence="1 2">
    <name type="scientific">Filifactor alocis (strain ATCC 35896 / CCUG 47790 / D40 B5)</name>
    <name type="common">Fusobacterium alocis</name>
    <dbReference type="NCBI Taxonomy" id="546269"/>
    <lineage>
        <taxon>Bacteria</taxon>
        <taxon>Bacillati</taxon>
        <taxon>Bacillota</taxon>
        <taxon>Clostridia</taxon>
        <taxon>Peptostreptococcales</taxon>
        <taxon>Filifactoraceae</taxon>
        <taxon>Filifactor</taxon>
    </lineage>
</organism>
<evidence type="ECO:0000313" key="1">
    <source>
        <dbReference type="EMBL" id="EFE28293.2"/>
    </source>
</evidence>
<evidence type="ECO:0008006" key="3">
    <source>
        <dbReference type="Google" id="ProtNLM"/>
    </source>
</evidence>
<dbReference type="AlphaFoldDB" id="D6GRK2"/>
<dbReference type="OrthoDB" id="1914755at2"/>
<proteinExistence type="predicted"/>
<dbReference type="eggNOG" id="ENOG50339UB">
    <property type="taxonomic scope" value="Bacteria"/>
</dbReference>
<gene>
    <name evidence="1" type="ordered locus">HMPREF0389_00208</name>
</gene>
<dbReference type="InterPro" id="IPR010985">
    <property type="entry name" value="Ribbon_hlx_hlx"/>
</dbReference>
<dbReference type="GO" id="GO:0006355">
    <property type="term" value="P:regulation of DNA-templated transcription"/>
    <property type="evidence" value="ECO:0007669"/>
    <property type="project" value="InterPro"/>
</dbReference>
<name>D6GRK2_FILAD</name>
<sequence length="58" mass="6716">MGKMGRPLVDDPKFHRVTVRMTEGEYQELKEYAKTHNLTMSQAVKSGIKKLYCNSLKK</sequence>
<dbReference type="EMBL" id="CP002390">
    <property type="protein sequence ID" value="EFE28293.2"/>
    <property type="molecule type" value="Genomic_DNA"/>
</dbReference>
<dbReference type="Pfam" id="PF19807">
    <property type="entry name" value="DUF6290"/>
    <property type="match status" value="1"/>
</dbReference>
<accession>D6GRK2</accession>
<reference evidence="2" key="1">
    <citation type="submission" date="2010-12" db="EMBL/GenBank/DDBJ databases">
        <title>The genome sequence of Filifactor alocis strain ATCC 35896.</title>
        <authorList>
            <consortium name="The Broad Institute Genome Sequencing Platform"/>
            <person name="Ward D."/>
            <person name="Earl A."/>
            <person name="Feldgarden M."/>
            <person name="Young S.K."/>
            <person name="Gargeya S."/>
            <person name="Zeng Q."/>
            <person name="Alvarado L."/>
            <person name="Berlin A."/>
            <person name="Bochicchio J."/>
            <person name="Chapman S.B."/>
            <person name="Chen Z."/>
            <person name="Freedman E."/>
            <person name="Gellesch M."/>
            <person name="Goldberg J."/>
            <person name="Griggs A."/>
            <person name="Gujja S."/>
            <person name="Heilman E."/>
            <person name="Heiman D."/>
            <person name="Howarth C."/>
            <person name="Mehta T."/>
            <person name="Neiman D."/>
            <person name="Pearson M."/>
            <person name="Roberts A."/>
            <person name="Saif S."/>
            <person name="Shea T."/>
            <person name="Shenoy N."/>
            <person name="Sisk P."/>
            <person name="Stolte C."/>
            <person name="Sykes S."/>
            <person name="White J."/>
            <person name="Yandava C."/>
            <person name="Izard J."/>
            <person name="Blanton J.M."/>
            <person name="Baranova O.V."/>
            <person name="Tanner A.C."/>
            <person name="Dewhirst F.E."/>
            <person name="Haas B."/>
            <person name="Nusbaum C."/>
            <person name="Birren B."/>
        </authorList>
    </citation>
    <scope>NUCLEOTIDE SEQUENCE [LARGE SCALE GENOMIC DNA]</scope>
    <source>
        <strain evidence="2">ATCC 35896 / D40 B5</strain>
    </source>
</reference>
<protein>
    <recommendedName>
        <fullName evidence="3">CopG family transcriptional regulator</fullName>
    </recommendedName>
</protein>
<keyword evidence="2" id="KW-1185">Reference proteome</keyword>